<name>A0A5E4QFZ3_9NEOP</name>
<dbReference type="CDD" id="cd23992">
    <property type="entry name" value="PBP_GOBP"/>
    <property type="match status" value="1"/>
</dbReference>
<dbReference type="GO" id="GO:0005615">
    <property type="term" value="C:extracellular space"/>
    <property type="evidence" value="ECO:0007669"/>
    <property type="project" value="TreeGrafter"/>
</dbReference>
<dbReference type="SUPFAM" id="SSF47565">
    <property type="entry name" value="Insect pheromone/odorant-binding proteins"/>
    <property type="match status" value="1"/>
</dbReference>
<dbReference type="EMBL" id="FZQP02002703">
    <property type="protein sequence ID" value="VVC96407.1"/>
    <property type="molecule type" value="Genomic_DNA"/>
</dbReference>
<keyword evidence="3" id="KW-1185">Reference proteome</keyword>
<gene>
    <name evidence="2" type="ORF">LSINAPIS_LOCUS7918</name>
</gene>
<dbReference type="Proteomes" id="UP000324832">
    <property type="component" value="Unassembled WGS sequence"/>
</dbReference>
<accession>A0A5E4QFZ3</accession>
<evidence type="ECO:0000313" key="2">
    <source>
        <dbReference type="EMBL" id="VVC96407.1"/>
    </source>
</evidence>
<dbReference type="Gene3D" id="1.10.238.20">
    <property type="entry name" value="Pheromone/general odorant binding protein domain"/>
    <property type="match status" value="1"/>
</dbReference>
<evidence type="ECO:0000256" key="1">
    <source>
        <dbReference type="ARBA" id="ARBA00022729"/>
    </source>
</evidence>
<sequence>MTQSYLEALNVSGSIPDETDKTPKCFLRCVLEKTKVLSEDGEFDVERTADVLSMVRHGTAKNDVEEMANRCSDRPEKCQCERSYNYLKCLIEADLERHKME</sequence>
<dbReference type="PANTHER" id="PTHR11857">
    <property type="entry name" value="ODORANT BINDING PROTEIN-RELATED"/>
    <property type="match status" value="1"/>
</dbReference>
<dbReference type="InterPro" id="IPR036728">
    <property type="entry name" value="PBP_GOBP_sf"/>
</dbReference>
<proteinExistence type="predicted"/>
<evidence type="ECO:0000313" key="3">
    <source>
        <dbReference type="Proteomes" id="UP000324832"/>
    </source>
</evidence>
<dbReference type="GO" id="GO:0005549">
    <property type="term" value="F:odorant binding"/>
    <property type="evidence" value="ECO:0007669"/>
    <property type="project" value="InterPro"/>
</dbReference>
<dbReference type="SMART" id="SM00708">
    <property type="entry name" value="PhBP"/>
    <property type="match status" value="1"/>
</dbReference>
<dbReference type="InterPro" id="IPR006170">
    <property type="entry name" value="PBP/GOBP"/>
</dbReference>
<organism evidence="2 3">
    <name type="scientific">Leptidea sinapis</name>
    <dbReference type="NCBI Taxonomy" id="189913"/>
    <lineage>
        <taxon>Eukaryota</taxon>
        <taxon>Metazoa</taxon>
        <taxon>Ecdysozoa</taxon>
        <taxon>Arthropoda</taxon>
        <taxon>Hexapoda</taxon>
        <taxon>Insecta</taxon>
        <taxon>Pterygota</taxon>
        <taxon>Neoptera</taxon>
        <taxon>Endopterygota</taxon>
        <taxon>Lepidoptera</taxon>
        <taxon>Glossata</taxon>
        <taxon>Ditrysia</taxon>
        <taxon>Papilionoidea</taxon>
        <taxon>Pieridae</taxon>
        <taxon>Dismorphiinae</taxon>
        <taxon>Leptidea</taxon>
    </lineage>
</organism>
<reference evidence="2 3" key="1">
    <citation type="submission" date="2017-07" db="EMBL/GenBank/DDBJ databases">
        <authorList>
            <person name="Talla V."/>
            <person name="Backstrom N."/>
        </authorList>
    </citation>
    <scope>NUCLEOTIDE SEQUENCE [LARGE SCALE GENOMIC DNA]</scope>
</reference>
<dbReference type="GO" id="GO:0007608">
    <property type="term" value="P:sensory perception of smell"/>
    <property type="evidence" value="ECO:0007669"/>
    <property type="project" value="TreeGrafter"/>
</dbReference>
<protein>
    <submittedName>
        <fullName evidence="2">Uncharacterized protein</fullName>
    </submittedName>
</protein>
<dbReference type="Pfam" id="PF01395">
    <property type="entry name" value="PBP_GOBP"/>
    <property type="match status" value="1"/>
</dbReference>
<keyword evidence="1" id="KW-0732">Signal</keyword>
<dbReference type="AlphaFoldDB" id="A0A5E4QFZ3"/>